<dbReference type="PANTHER" id="PTHR12585">
    <property type="entry name" value="SCC1 / RAD21 FAMILY MEMBER"/>
    <property type="match status" value="1"/>
</dbReference>
<sequence>MFWSGTLLNSTGPLAKAWLSANVERKLSKTHILQHNLQDSVDAIITPNQAPLALRLSGQLLLGVVRIYGRKARYLLDDCNEALLKIKMAFRSTGNHDIPANLHVQNKESLLLPDRITPYDNLDLLPPPDANWLSSQIEDVTATPLGRKNRVSNRDINLQEDFNNSQFLHDDLGIDDELALANNDDLDLELDFGMDIDERPSKLMDNTVEIGREGPAARPVDEDMFSELEVQGHNKGLPSHEQSLGLDFDFGEGVHIADGEGDIQMGDDDFQFNLGDQSVNPAMPQPGRARISESPLSDVDEEFAKEIEMEYSRHMNTDLYEPVEDSTATVIAPQRAKKRKLLEPDEQTMLSSAHIKEQQAKRDNILKPQSFLPRDPYVLGLMEMQKNGGFVTNILLEGRSAGWAPELRGLLSLSAIRPQNDLKRKRDSGIADMDSDLEQGLPKSPRLELPEDESALAFGGAGIGNQSVAADGTILDIPADDGMHPIHDDEDGHAAGRYNSSPGPAFDDTVAPIVHPADSGPVSIATKHAVHILRDLFGPEAATDSQKRQQSSVVFQDLLPEKKTTKADATKMFFECLVLATKDAIKVEQPEGSLGGPIRVRGKRGLWGDWAEREAGGEIANQERENENEDANEDENENEPEPAVRSAAAVPVGA</sequence>
<dbReference type="SUPFAM" id="SSF46785">
    <property type="entry name" value="Winged helix' DNA-binding domain"/>
    <property type="match status" value="1"/>
</dbReference>
<organism evidence="7 8">
    <name type="scientific">Phialemonium atrogriseum</name>
    <dbReference type="NCBI Taxonomy" id="1093897"/>
    <lineage>
        <taxon>Eukaryota</taxon>
        <taxon>Fungi</taxon>
        <taxon>Dikarya</taxon>
        <taxon>Ascomycota</taxon>
        <taxon>Pezizomycotina</taxon>
        <taxon>Sordariomycetes</taxon>
        <taxon>Sordariomycetidae</taxon>
        <taxon>Cephalothecales</taxon>
        <taxon>Cephalothecaceae</taxon>
        <taxon>Phialemonium</taxon>
    </lineage>
</organism>
<dbReference type="GO" id="GO:0030892">
    <property type="term" value="C:mitotic cohesin complex"/>
    <property type="evidence" value="ECO:0007669"/>
    <property type="project" value="TreeGrafter"/>
</dbReference>
<evidence type="ECO:0000259" key="5">
    <source>
        <dbReference type="Pfam" id="PF04824"/>
    </source>
</evidence>
<feature type="region of interest" description="Disordered" evidence="4">
    <location>
        <begin position="421"/>
        <end position="446"/>
    </location>
</feature>
<comment type="caution">
    <text evidence="7">The sequence shown here is derived from an EMBL/GenBank/DDBJ whole genome shotgun (WGS) entry which is preliminary data.</text>
</comment>
<protein>
    <submittedName>
        <fullName evidence="7">Double-strand-break repair protein rad21</fullName>
    </submittedName>
</protein>
<dbReference type="RefSeq" id="XP_060286158.1">
    <property type="nucleotide sequence ID" value="XM_060425920.1"/>
</dbReference>
<proteinExistence type="inferred from homology"/>
<dbReference type="Pfam" id="PF04824">
    <property type="entry name" value="Rad21_Rec8"/>
    <property type="match status" value="1"/>
</dbReference>
<accession>A0AAJ0C4T1</accession>
<dbReference type="CDD" id="cd21788">
    <property type="entry name" value="Rad21_Rec8_M_SpRad21p-like"/>
    <property type="match status" value="1"/>
</dbReference>
<evidence type="ECO:0000256" key="2">
    <source>
        <dbReference type="ARBA" id="ARBA00009870"/>
    </source>
</evidence>
<feature type="compositionally biased region" description="Basic and acidic residues" evidence="4">
    <location>
        <begin position="611"/>
        <end position="625"/>
    </location>
</feature>
<feature type="domain" description="Rad21/Rec8-like protein N-terminal" evidence="6">
    <location>
        <begin position="1"/>
        <end position="103"/>
    </location>
</feature>
<comment type="subcellular location">
    <subcellularLocation>
        <location evidence="1">Nucleus</location>
    </subcellularLocation>
</comment>
<evidence type="ECO:0000313" key="8">
    <source>
        <dbReference type="Proteomes" id="UP001244011"/>
    </source>
</evidence>
<feature type="domain" description="Rad21/Rec8-like protein C-terminal eukaryotic" evidence="5">
    <location>
        <begin position="552"/>
        <end position="590"/>
    </location>
</feature>
<feature type="compositionally biased region" description="Basic and acidic residues" evidence="4">
    <location>
        <begin position="484"/>
        <end position="494"/>
    </location>
</feature>
<dbReference type="EMBL" id="MU839001">
    <property type="protein sequence ID" value="KAK1769945.1"/>
    <property type="molecule type" value="Genomic_DNA"/>
</dbReference>
<dbReference type="InterPro" id="IPR036390">
    <property type="entry name" value="WH_DNA-bd_sf"/>
</dbReference>
<evidence type="ECO:0000256" key="4">
    <source>
        <dbReference type="SAM" id="MobiDB-lite"/>
    </source>
</evidence>
<feature type="region of interest" description="Disordered" evidence="4">
    <location>
        <begin position="611"/>
        <end position="654"/>
    </location>
</feature>
<feature type="compositionally biased region" description="Acidic residues" evidence="4">
    <location>
        <begin position="626"/>
        <end position="640"/>
    </location>
</feature>
<feature type="region of interest" description="Disordered" evidence="4">
    <location>
        <begin position="484"/>
        <end position="504"/>
    </location>
</feature>
<gene>
    <name evidence="7" type="ORF">QBC33DRAFT_512616</name>
</gene>
<keyword evidence="8" id="KW-1185">Reference proteome</keyword>
<dbReference type="InterPro" id="IPR039781">
    <property type="entry name" value="Rad21/Rec8-like"/>
</dbReference>
<keyword evidence="3" id="KW-0539">Nucleus</keyword>
<name>A0AAJ0C4T1_9PEZI</name>
<dbReference type="InterPro" id="IPR006909">
    <property type="entry name" value="Rad21/Rec8_C_eu"/>
</dbReference>
<dbReference type="GO" id="GO:1990414">
    <property type="term" value="P:replication-born double-strand break repair via sister chromatid exchange"/>
    <property type="evidence" value="ECO:0007669"/>
    <property type="project" value="TreeGrafter"/>
</dbReference>
<dbReference type="GO" id="GO:0003682">
    <property type="term" value="F:chromatin binding"/>
    <property type="evidence" value="ECO:0007669"/>
    <property type="project" value="TreeGrafter"/>
</dbReference>
<dbReference type="AlphaFoldDB" id="A0AAJ0C4T1"/>
<evidence type="ECO:0000256" key="1">
    <source>
        <dbReference type="ARBA" id="ARBA00004123"/>
    </source>
</evidence>
<dbReference type="InterPro" id="IPR006910">
    <property type="entry name" value="Rad21_Rec8_N"/>
</dbReference>
<dbReference type="GeneID" id="85309107"/>
<comment type="similarity">
    <text evidence="2">Belongs to the rad21 family.</text>
</comment>
<evidence type="ECO:0000256" key="3">
    <source>
        <dbReference type="ARBA" id="ARBA00023242"/>
    </source>
</evidence>
<dbReference type="Gene3D" id="1.10.10.580">
    <property type="entry name" value="Structural maintenance of chromosome 1. Chain E"/>
    <property type="match status" value="1"/>
</dbReference>
<dbReference type="Proteomes" id="UP001244011">
    <property type="component" value="Unassembled WGS sequence"/>
</dbReference>
<dbReference type="GO" id="GO:0007064">
    <property type="term" value="P:mitotic sister chromatid cohesion"/>
    <property type="evidence" value="ECO:0007669"/>
    <property type="project" value="TreeGrafter"/>
</dbReference>
<dbReference type="GO" id="GO:0005634">
    <property type="term" value="C:nucleus"/>
    <property type="evidence" value="ECO:0007669"/>
    <property type="project" value="UniProtKB-SubCell"/>
</dbReference>
<evidence type="ECO:0000313" key="7">
    <source>
        <dbReference type="EMBL" id="KAK1769945.1"/>
    </source>
</evidence>
<evidence type="ECO:0000259" key="6">
    <source>
        <dbReference type="Pfam" id="PF04825"/>
    </source>
</evidence>
<dbReference type="Pfam" id="PF04825">
    <property type="entry name" value="Rad21_Rec8_N"/>
    <property type="match status" value="1"/>
</dbReference>
<dbReference type="FunFam" id="1.10.10.580:FF:000004">
    <property type="entry name" value="Double-strand-break repair protein rad21"/>
    <property type="match status" value="1"/>
</dbReference>
<dbReference type="PANTHER" id="PTHR12585:SF69">
    <property type="entry name" value="FI11703P"/>
    <property type="match status" value="1"/>
</dbReference>
<dbReference type="InterPro" id="IPR023093">
    <property type="entry name" value="ScpA-like_C"/>
</dbReference>
<reference evidence="7" key="1">
    <citation type="submission" date="2023-06" db="EMBL/GenBank/DDBJ databases">
        <title>Genome-scale phylogeny and comparative genomics of the fungal order Sordariales.</title>
        <authorList>
            <consortium name="Lawrence Berkeley National Laboratory"/>
            <person name="Hensen N."/>
            <person name="Bonometti L."/>
            <person name="Westerberg I."/>
            <person name="Brannstrom I.O."/>
            <person name="Guillou S."/>
            <person name="Cros-Aarteil S."/>
            <person name="Calhoun S."/>
            <person name="Haridas S."/>
            <person name="Kuo A."/>
            <person name="Mondo S."/>
            <person name="Pangilinan J."/>
            <person name="Riley R."/>
            <person name="Labutti K."/>
            <person name="Andreopoulos B."/>
            <person name="Lipzen A."/>
            <person name="Chen C."/>
            <person name="Yanf M."/>
            <person name="Daum C."/>
            <person name="Ng V."/>
            <person name="Clum A."/>
            <person name="Steindorff A."/>
            <person name="Ohm R."/>
            <person name="Martin F."/>
            <person name="Silar P."/>
            <person name="Natvig D."/>
            <person name="Lalanne C."/>
            <person name="Gautier V."/>
            <person name="Ament-Velasquez S.L."/>
            <person name="Kruys A."/>
            <person name="Hutchinson M.I."/>
            <person name="Powell A.J."/>
            <person name="Barry K."/>
            <person name="Miller A.N."/>
            <person name="Grigoriev I.V."/>
            <person name="Debuchy R."/>
            <person name="Gladieux P."/>
            <person name="Thoren M.H."/>
            <person name="Johannesson H."/>
        </authorList>
    </citation>
    <scope>NUCLEOTIDE SEQUENCE</scope>
    <source>
        <strain evidence="7">8032-3</strain>
    </source>
</reference>